<organism evidence="2 3">
    <name type="scientific">Cysteiniphilum litorale</name>
    <dbReference type="NCBI Taxonomy" id="2056700"/>
    <lineage>
        <taxon>Bacteria</taxon>
        <taxon>Pseudomonadati</taxon>
        <taxon>Pseudomonadota</taxon>
        <taxon>Gammaproteobacteria</taxon>
        <taxon>Thiotrichales</taxon>
        <taxon>Fastidiosibacteraceae</taxon>
        <taxon>Cysteiniphilum</taxon>
    </lineage>
</organism>
<reference evidence="2" key="1">
    <citation type="journal article" date="2014" name="Int. J. Syst. Evol. Microbiol.">
        <title>Complete genome sequence of Corynebacterium casei LMG S-19264T (=DSM 44701T), isolated from a smear-ripened cheese.</title>
        <authorList>
            <consortium name="US DOE Joint Genome Institute (JGI-PGF)"/>
            <person name="Walter F."/>
            <person name="Albersmeier A."/>
            <person name="Kalinowski J."/>
            <person name="Ruckert C."/>
        </authorList>
    </citation>
    <scope>NUCLEOTIDE SEQUENCE</scope>
    <source>
        <strain evidence="2">CGMCC 1.15758</strain>
    </source>
</reference>
<dbReference type="PROSITE" id="PS51085">
    <property type="entry name" value="2FE2S_FER_2"/>
    <property type="match status" value="1"/>
</dbReference>
<dbReference type="PROSITE" id="PS00197">
    <property type="entry name" value="2FE2S_FER_1"/>
    <property type="match status" value="1"/>
</dbReference>
<dbReference type="Pfam" id="PF00111">
    <property type="entry name" value="Fer2"/>
    <property type="match status" value="1"/>
</dbReference>
<dbReference type="CDD" id="cd00207">
    <property type="entry name" value="fer2"/>
    <property type="match status" value="1"/>
</dbReference>
<dbReference type="RefSeq" id="WP_117003462.1">
    <property type="nucleotide sequence ID" value="NZ_BMJS01000028.1"/>
</dbReference>
<dbReference type="Gene3D" id="3.10.20.30">
    <property type="match status" value="1"/>
</dbReference>
<sequence length="76" mass="8515">MVRIKLNDQIITIDTNKLTILECLEQQGIAANFQCRDGVCGTCRCQLISGEVQYTKEPLAFIKEDEVLICIAKTPL</sequence>
<evidence type="ECO:0000313" key="3">
    <source>
        <dbReference type="Proteomes" id="UP000636949"/>
    </source>
</evidence>
<dbReference type="GO" id="GO:0051537">
    <property type="term" value="F:2 iron, 2 sulfur cluster binding"/>
    <property type="evidence" value="ECO:0007669"/>
    <property type="project" value="InterPro"/>
</dbReference>
<dbReference type="OrthoDB" id="9806195at2"/>
<keyword evidence="3" id="KW-1185">Reference proteome</keyword>
<dbReference type="InterPro" id="IPR001041">
    <property type="entry name" value="2Fe-2S_ferredoxin-type"/>
</dbReference>
<dbReference type="Proteomes" id="UP000636949">
    <property type="component" value="Unassembled WGS sequence"/>
</dbReference>
<proteinExistence type="predicted"/>
<dbReference type="InterPro" id="IPR036010">
    <property type="entry name" value="2Fe-2S_ferredoxin-like_sf"/>
</dbReference>
<dbReference type="InterPro" id="IPR006058">
    <property type="entry name" value="2Fe2S_fd_BS"/>
</dbReference>
<comment type="caution">
    <text evidence="2">The sequence shown here is derived from an EMBL/GenBank/DDBJ whole genome shotgun (WGS) entry which is preliminary data.</text>
</comment>
<accession>A0A8J2Z602</accession>
<dbReference type="SUPFAM" id="SSF54292">
    <property type="entry name" value="2Fe-2S ferredoxin-like"/>
    <property type="match status" value="1"/>
</dbReference>
<feature type="domain" description="2Fe-2S ferredoxin-type" evidence="1">
    <location>
        <begin position="1"/>
        <end position="76"/>
    </location>
</feature>
<dbReference type="InterPro" id="IPR012675">
    <property type="entry name" value="Beta-grasp_dom_sf"/>
</dbReference>
<evidence type="ECO:0000259" key="1">
    <source>
        <dbReference type="PROSITE" id="PS51085"/>
    </source>
</evidence>
<name>A0A8J2Z602_9GAMM</name>
<evidence type="ECO:0000313" key="2">
    <source>
        <dbReference type="EMBL" id="GGG03649.1"/>
    </source>
</evidence>
<gene>
    <name evidence="2" type="ORF">GCM10010995_21370</name>
</gene>
<protein>
    <submittedName>
        <fullName evidence="2">(Fe-S)-binding protein</fullName>
    </submittedName>
</protein>
<reference evidence="2" key="2">
    <citation type="submission" date="2020-09" db="EMBL/GenBank/DDBJ databases">
        <authorList>
            <person name="Sun Q."/>
            <person name="Zhou Y."/>
        </authorList>
    </citation>
    <scope>NUCLEOTIDE SEQUENCE</scope>
    <source>
        <strain evidence="2">CGMCC 1.15758</strain>
    </source>
</reference>
<dbReference type="AlphaFoldDB" id="A0A8J2Z602"/>
<dbReference type="EMBL" id="BMJS01000028">
    <property type="protein sequence ID" value="GGG03649.1"/>
    <property type="molecule type" value="Genomic_DNA"/>
</dbReference>
<dbReference type="NCBIfam" id="NF007985">
    <property type="entry name" value="PRK10713.1"/>
    <property type="match status" value="1"/>
</dbReference>